<dbReference type="SUPFAM" id="SSF49723">
    <property type="entry name" value="Lipase/lipooxygenase domain (PLAT/LH2 domain)"/>
    <property type="match status" value="1"/>
</dbReference>
<evidence type="ECO:0000256" key="8">
    <source>
        <dbReference type="ARBA" id="ARBA00023069"/>
    </source>
</evidence>
<dbReference type="InterPro" id="IPR022409">
    <property type="entry name" value="PKD/Chitinase_dom"/>
</dbReference>
<feature type="compositionally biased region" description="Basic and acidic residues" evidence="15">
    <location>
        <begin position="3393"/>
        <end position="3406"/>
    </location>
</feature>
<accession>A0A8B7Y7K5</accession>
<dbReference type="PANTHER" id="PTHR46730:SF1">
    <property type="entry name" value="PLAT DOMAIN-CONTAINING PROTEIN"/>
    <property type="match status" value="1"/>
</dbReference>
<dbReference type="PROSITE" id="PS51212">
    <property type="entry name" value="WSC"/>
    <property type="match status" value="1"/>
</dbReference>
<feature type="domain" description="PKD" evidence="18">
    <location>
        <begin position="896"/>
        <end position="939"/>
    </location>
</feature>
<evidence type="ECO:0000256" key="15">
    <source>
        <dbReference type="SAM" id="MobiDB-lite"/>
    </source>
</evidence>
<gene>
    <name evidence="24" type="primary">LOC110978115</name>
</gene>
<keyword evidence="10" id="KW-1015">Disulfide bond</keyword>
<dbReference type="InterPro" id="IPR014010">
    <property type="entry name" value="REJ_dom"/>
</dbReference>
<dbReference type="PRINTS" id="PR01433">
    <property type="entry name" value="POLYCYSTIN2"/>
</dbReference>
<reference evidence="24" key="1">
    <citation type="submission" date="2025-08" db="UniProtKB">
        <authorList>
            <consortium name="RefSeq"/>
        </authorList>
    </citation>
    <scope>IDENTIFICATION</scope>
</reference>
<dbReference type="Pfam" id="PF02010">
    <property type="entry name" value="REJ"/>
    <property type="match status" value="1"/>
</dbReference>
<dbReference type="PANTHER" id="PTHR46730">
    <property type="entry name" value="POLYCYSTIN-1"/>
    <property type="match status" value="1"/>
</dbReference>
<dbReference type="SMART" id="SM00303">
    <property type="entry name" value="GPS"/>
    <property type="match status" value="1"/>
</dbReference>
<evidence type="ECO:0000256" key="3">
    <source>
        <dbReference type="ARBA" id="ARBA00007200"/>
    </source>
</evidence>
<dbReference type="PROSITE" id="PS50095">
    <property type="entry name" value="PLAT"/>
    <property type="match status" value="1"/>
</dbReference>
<feature type="region of interest" description="Disordered" evidence="15">
    <location>
        <begin position="3580"/>
        <end position="3609"/>
    </location>
</feature>
<keyword evidence="23" id="KW-1185">Reference proteome</keyword>
<feature type="domain" description="PKD" evidence="18">
    <location>
        <begin position="1240"/>
        <end position="1307"/>
    </location>
</feature>
<dbReference type="Pfam" id="PF08016">
    <property type="entry name" value="PKD_channel"/>
    <property type="match status" value="1"/>
</dbReference>
<dbReference type="InterPro" id="IPR001024">
    <property type="entry name" value="PLAT/LH2_dom"/>
</dbReference>
<evidence type="ECO:0000259" key="22">
    <source>
        <dbReference type="PROSITE" id="PS51212"/>
    </source>
</evidence>
<evidence type="ECO:0000256" key="2">
    <source>
        <dbReference type="ARBA" id="ARBA00004651"/>
    </source>
</evidence>
<feature type="transmembrane region" description="Helical" evidence="16">
    <location>
        <begin position="3685"/>
        <end position="3707"/>
    </location>
</feature>
<evidence type="ECO:0000256" key="4">
    <source>
        <dbReference type="ARBA" id="ARBA00022475"/>
    </source>
</evidence>
<feature type="transmembrane region" description="Helical" evidence="16">
    <location>
        <begin position="3090"/>
        <end position="3110"/>
    </location>
</feature>
<feature type="domain" description="PKD" evidence="18">
    <location>
        <begin position="1429"/>
        <end position="1489"/>
    </location>
</feature>
<comment type="similarity">
    <text evidence="3">Belongs to the polycystin family.</text>
</comment>
<keyword evidence="6" id="KW-0677">Repeat</keyword>
<dbReference type="InterPro" id="IPR013783">
    <property type="entry name" value="Ig-like_fold"/>
</dbReference>
<dbReference type="SMART" id="SM00321">
    <property type="entry name" value="WSC"/>
    <property type="match status" value="1"/>
</dbReference>
<feature type="signal peptide" evidence="17">
    <location>
        <begin position="1"/>
        <end position="18"/>
    </location>
</feature>
<keyword evidence="8" id="KW-0969">Cilium</keyword>
<keyword evidence="11" id="KW-0325">Glycoprotein</keyword>
<feature type="domain" description="PKD" evidence="18">
    <location>
        <begin position="1154"/>
        <end position="1216"/>
    </location>
</feature>
<feature type="domain" description="WSC" evidence="22">
    <location>
        <begin position="30"/>
        <end position="124"/>
    </location>
</feature>
<dbReference type="GO" id="GO:0005886">
    <property type="term" value="C:plasma membrane"/>
    <property type="evidence" value="ECO:0007669"/>
    <property type="project" value="UniProtKB-SubCell"/>
</dbReference>
<dbReference type="Gene3D" id="2.60.40.10">
    <property type="entry name" value="Immunoglobulins"/>
    <property type="match status" value="6"/>
</dbReference>
<feature type="region of interest" description="Disordered" evidence="15">
    <location>
        <begin position="3365"/>
        <end position="3406"/>
    </location>
</feature>
<feature type="transmembrane region" description="Helical" evidence="16">
    <location>
        <begin position="4036"/>
        <end position="4054"/>
    </location>
</feature>
<dbReference type="PROSITE" id="PS51111">
    <property type="entry name" value="REJ"/>
    <property type="match status" value="1"/>
</dbReference>
<dbReference type="InterPro" id="IPR036392">
    <property type="entry name" value="PLAT/LH2_dom_sf"/>
</dbReference>
<feature type="domain" description="PKD" evidence="18">
    <location>
        <begin position="1061"/>
        <end position="1132"/>
    </location>
</feature>
<dbReference type="InterPro" id="IPR000203">
    <property type="entry name" value="GPS"/>
</dbReference>
<dbReference type="PROSITE" id="PS50093">
    <property type="entry name" value="PKD"/>
    <property type="match status" value="10"/>
</dbReference>
<protein>
    <submittedName>
        <fullName evidence="24">Uncharacterized protein LOC110978115 isoform X1</fullName>
    </submittedName>
</protein>
<dbReference type="InterPro" id="IPR002889">
    <property type="entry name" value="WSC_carb-bd"/>
</dbReference>
<dbReference type="PROSITE" id="PS50221">
    <property type="entry name" value="GAIN_B"/>
    <property type="match status" value="1"/>
</dbReference>
<feature type="transmembrane region" description="Helical" evidence="16">
    <location>
        <begin position="3330"/>
        <end position="3353"/>
    </location>
</feature>
<dbReference type="Pfam" id="PF20519">
    <property type="entry name" value="Polycystin_dom"/>
    <property type="match status" value="1"/>
</dbReference>
<dbReference type="InterPro" id="IPR057244">
    <property type="entry name" value="GAIN_B"/>
</dbReference>
<proteinExistence type="inferred from homology"/>
<feature type="domain" description="PKD" evidence="18">
    <location>
        <begin position="1850"/>
        <end position="1908"/>
    </location>
</feature>
<dbReference type="InterPro" id="IPR003915">
    <property type="entry name" value="PKD_2"/>
</dbReference>
<dbReference type="Pfam" id="PF01477">
    <property type="entry name" value="PLAT"/>
    <property type="match status" value="1"/>
</dbReference>
<evidence type="ECO:0000256" key="17">
    <source>
        <dbReference type="SAM" id="SignalP"/>
    </source>
</evidence>
<organism evidence="23 24">
    <name type="scientific">Acanthaster planci</name>
    <name type="common">Crown-of-thorns starfish</name>
    <dbReference type="NCBI Taxonomy" id="133434"/>
    <lineage>
        <taxon>Eukaryota</taxon>
        <taxon>Metazoa</taxon>
        <taxon>Echinodermata</taxon>
        <taxon>Eleutherozoa</taxon>
        <taxon>Asterozoa</taxon>
        <taxon>Asteroidea</taxon>
        <taxon>Valvatacea</taxon>
        <taxon>Valvatida</taxon>
        <taxon>Acanthasteridae</taxon>
        <taxon>Acanthaster</taxon>
    </lineage>
</organism>
<evidence type="ECO:0000256" key="6">
    <source>
        <dbReference type="ARBA" id="ARBA00022737"/>
    </source>
</evidence>
<comment type="subcellular location">
    <subcellularLocation>
        <location evidence="2">Cell membrane</location>
        <topology evidence="2">Multi-pass membrane protein</topology>
    </subcellularLocation>
    <subcellularLocation>
        <location evidence="1">Cell projection</location>
        <location evidence="1">Cilium</location>
    </subcellularLocation>
</comment>
<dbReference type="OrthoDB" id="2121937at2759"/>
<feature type="transmembrane region" description="Helical" evidence="16">
    <location>
        <begin position="3289"/>
        <end position="3310"/>
    </location>
</feature>
<dbReference type="SMART" id="SM00089">
    <property type="entry name" value="PKD"/>
    <property type="match status" value="13"/>
</dbReference>
<evidence type="ECO:0000256" key="1">
    <source>
        <dbReference type="ARBA" id="ARBA00004138"/>
    </source>
</evidence>
<evidence type="ECO:0000256" key="9">
    <source>
        <dbReference type="ARBA" id="ARBA00023136"/>
    </source>
</evidence>
<feature type="domain" description="PLAT" evidence="19">
    <location>
        <begin position="3129"/>
        <end position="3246"/>
    </location>
</feature>
<feature type="transmembrane region" description="Helical" evidence="16">
    <location>
        <begin position="3653"/>
        <end position="3673"/>
    </location>
</feature>
<feature type="chain" id="PRO_5034365412" evidence="17">
    <location>
        <begin position="19"/>
        <end position="4357"/>
    </location>
</feature>
<evidence type="ECO:0000259" key="20">
    <source>
        <dbReference type="PROSITE" id="PS50221"/>
    </source>
</evidence>
<evidence type="ECO:0000259" key="21">
    <source>
        <dbReference type="PROSITE" id="PS51111"/>
    </source>
</evidence>
<dbReference type="InterPro" id="IPR013122">
    <property type="entry name" value="PKD1_2_channel"/>
</dbReference>
<feature type="transmembrane region" description="Helical" evidence="16">
    <location>
        <begin position="4074"/>
        <end position="4095"/>
    </location>
</feature>
<evidence type="ECO:0000259" key="19">
    <source>
        <dbReference type="PROSITE" id="PS50095"/>
    </source>
</evidence>
<dbReference type="Gene3D" id="2.60.220.50">
    <property type="match status" value="1"/>
</dbReference>
<evidence type="ECO:0000313" key="24">
    <source>
        <dbReference type="RefSeq" id="XP_022088537.1"/>
    </source>
</evidence>
<feature type="domain" description="PKD" evidence="18">
    <location>
        <begin position="151"/>
        <end position="216"/>
    </location>
</feature>
<dbReference type="GeneID" id="110978115"/>
<keyword evidence="5 16" id="KW-0812">Transmembrane</keyword>
<dbReference type="InterPro" id="IPR046791">
    <property type="entry name" value="Polycystin_dom"/>
</dbReference>
<dbReference type="CDD" id="cd00146">
    <property type="entry name" value="PKD"/>
    <property type="match status" value="6"/>
</dbReference>
<evidence type="ECO:0000256" key="14">
    <source>
        <dbReference type="PROSITE-ProRule" id="PRU00152"/>
    </source>
</evidence>
<feature type="domain" description="PKD" evidence="18">
    <location>
        <begin position="812"/>
        <end position="872"/>
    </location>
</feature>
<dbReference type="Pfam" id="PF01825">
    <property type="entry name" value="GPS"/>
    <property type="match status" value="1"/>
</dbReference>
<keyword evidence="9 16" id="KW-0472">Membrane</keyword>
<dbReference type="RefSeq" id="XP_022088537.1">
    <property type="nucleotide sequence ID" value="XM_022232845.1"/>
</dbReference>
<feature type="domain" description="PKD" evidence="18">
    <location>
        <begin position="977"/>
        <end position="1040"/>
    </location>
</feature>
<evidence type="ECO:0000256" key="16">
    <source>
        <dbReference type="SAM" id="Phobius"/>
    </source>
</evidence>
<evidence type="ECO:0000256" key="7">
    <source>
        <dbReference type="ARBA" id="ARBA00022989"/>
    </source>
</evidence>
<feature type="domain" description="GAIN-B" evidence="20">
    <location>
        <begin position="2925"/>
        <end position="3070"/>
    </location>
</feature>
<dbReference type="InterPro" id="IPR035986">
    <property type="entry name" value="PKD_dom_sf"/>
</dbReference>
<comment type="caution">
    <text evidence="14">Lacks conserved residue(s) required for the propagation of feature annotation.</text>
</comment>
<keyword evidence="17" id="KW-0732">Signal</keyword>
<dbReference type="InterPro" id="IPR000601">
    <property type="entry name" value="PKD_dom"/>
</dbReference>
<evidence type="ECO:0000259" key="18">
    <source>
        <dbReference type="PROSITE" id="PS50093"/>
    </source>
</evidence>
<feature type="compositionally biased region" description="Polar residues" evidence="15">
    <location>
        <begin position="3488"/>
        <end position="3497"/>
    </location>
</feature>
<dbReference type="InterPro" id="IPR002859">
    <property type="entry name" value="PKD/REJ-like"/>
</dbReference>
<dbReference type="GO" id="GO:0005509">
    <property type="term" value="F:calcium ion binding"/>
    <property type="evidence" value="ECO:0007669"/>
    <property type="project" value="InterPro"/>
</dbReference>
<dbReference type="Proteomes" id="UP000694845">
    <property type="component" value="Unplaced"/>
</dbReference>
<dbReference type="Pfam" id="PF00801">
    <property type="entry name" value="PKD"/>
    <property type="match status" value="4"/>
</dbReference>
<feature type="transmembrane region" description="Helical" evidence="16">
    <location>
        <begin position="4159"/>
        <end position="4181"/>
    </location>
</feature>
<dbReference type="Pfam" id="PF18911">
    <property type="entry name" value="PKD_4"/>
    <property type="match status" value="1"/>
</dbReference>
<feature type="domain" description="PKD" evidence="18">
    <location>
        <begin position="727"/>
        <end position="782"/>
    </location>
</feature>
<dbReference type="KEGG" id="aplc:110978115"/>
<dbReference type="GO" id="GO:0006816">
    <property type="term" value="P:calcium ion transport"/>
    <property type="evidence" value="ECO:0007669"/>
    <property type="project" value="TreeGrafter"/>
</dbReference>
<sequence>MKLNCGILSFLLITSALFRVPDSVRDLSTDPTYEGCFKEDPSRREFVVAGGNHDFNDVNPRLCKALCKSMDYAYAALQGGFMCLCGETTGAHSNGSQYGCNLRCAGNPTDLCGGLDYSSVYSTATSVKGITIVDPGYIEVFQATVIDTTLEAGSENAVYRFDFGDSTGIANNTPGPQPHVFSEVGVYLVKAWVKNDASGPIEARREVYVEAPVSDLQMVCHPFVEVSFPFECTGSAGQGSNMEVSWNFNDNSDKVGMKVGDAQRFSVGLPIPRRLVSFQPPLNLQGVFLIPALEFREEAKLEAWEVFAVKEGQVKLQVYRPLCGENEKYCAQNRSCISKYHPCPPYTESPCLNKTAFCLEAGTCQPFQTTYNFAETNSTITLAACENQTQVTVDANKTETNGSNSSDVLPQMCNFSVPYVRVPEHTYGSCSYLDVQRKMKLSYRVIGQTIVYLKEGYNVFIINASDRYAVRPHDWVGFGPYQKKFPDYYPKAAYPLIGEIAHYPTDNETVFFKEQELLSTKREVEAGGVEKLDMAFYIRAHISKPTASWVSHSFSSSGMFEINARYNNLLGREVEAPPQWIASQYRILSIRGLHFTRDLGIYYACTDASYTMHVEITQGTYVRFKWTFPDASFNTSLPFLTNSIQDGPNVKTVDTQSYLFAEIGNYTTHVRAYNNVSFVDIDLSTIARYRITGLNGTVELYPRDNTTKDWNLILAGCWFNYSSFILTGNVVQYRWSHGDGTISGGWSFNTIHDHYYTDPGVYSVHIEADNIASTLDHTFQVTAVKPNYVWAPEYATSEIATLFFCEVTWHLGHGLTFSWDFGDGASIIIKDSGHVWHNYSTFNTYQVQCVVSNYPAVSDTKSIIVQDPVEGVALHNKTEVLATGDTVEFTVSWSRGNDVHFEWYFGDGGEDSTTTPTVQYVYAAIGYYNVTVNVSNVVSWMMSEAIIIELQERVTSVQVTASNNLILHPVKASVTIGAGNKVWYDYNFGDLFNVSGRPNTSYFHSYSLPNTYTITVQAYNNVSEEMAVTTIQIDTSITGTVLYLTSPHIRAHVLEAMCVANNGSSVTMTFDWGDGAVSEPFVGIYDGKGSYYTGTHTYASEGTFNITCYVENPWADAVGFHEVIVQEAIVGLTFEPEVAVKGEIFEFKVAPFVGDSRDVLFYWDYDDGFQFTTDAFTHQYVYRDAGLYKVTVRAENLVSQFSTTQDLYVQEHVEGLRLLVEVPPVMPSQPSLIAWDIEYGTEVLYSVNMGDGTEPQVFEQTNVGKMWSLDYTYSEPGSYQIIVRASNKLNSLNVSTVAHVEYPIEGLRAYIRGNKTTHTDQSAYILIEIERGTNVEYTCDYHDGSPPITTTRQYCKHMFIDLGHHLVTVEARNHLSYDVVQANDTYYVLLPPIPHEIKGLAVGAPLATVRGQITVFQLQRYRGNRFNCTWDFGDNTTILDLDQYYAYIPINHTYDHVGDYTIQLNCTNFFHPPVYASAKIVVQIPPKGLNLTSRKVGQFGKDLEVNISLEAGTDVESNIEFNGRIYSITMQGLAGSVAIPGDLVNVSGWVDVIITAENLVPPLLTMRDRIYVEAEITGLEVWAQEPYVAVGQPVTLHVSLTTGTNVILEWHFGTNYVVTSHLNSTNTSLSDSKQHLYPALGLYAAFIVATNVIGTKTHTPVLIAVQEKVRGFSMTVDTPVEYPDGKITFRVFWDRRVQKLPTNASITFDSGEQVRPPSSVELNNLEIITWIRHDLTVGSDCSNPEENEINPLCNATFTSTHVTDAKVRIFTIVHAYTPGRYSSAVSVHNLASEEVFPREVQTEEPIVNCSITVHNIDRLSVKYGARDGGLEENYFPVEFPISFKAHLGQGTAVMYFWRFGDGEMSSGTETEHQYKNAGSYEVRLITMNIFGSKDAFKTVHMQESVIGLFAAHSGPVAWNRPIAVIIFAAQPGTEATYALQIGNQSTVYLLDPPVNDAVAITLALEIMNPSIFLPFDPFTHFVTTCNLTFNASGDYEVMVTGTNYASSLSIAVLLPVTEDSCRLPEVLIRGGSKNVSDPWRVKRSHLITLVSEVTLDCSSTNRALFHWDAYILSYFNSRPLPANQLFSYPLPTSIQTTEADLIIPRRTLDYNTYLVQLTVTMDGNSRVRNQNQTYLEVVPSDLVISIQGGNAVTVSWNDTISLDASMSFDPDELYESENYTVGNMSRNEPSPLMFVWYCRLPDELFSFEEEFVAPNPSASGCFGNGPDTYIAMGTTKYSVSLEDLIRSSHYIFAVIGSKEGRASRYFTQTVTVVEGELSKLKIRCVRNCGSKVNPQKQLALAVVCSNCGNKTTDLDYRWNVTGLDDSGSGQGFQMSTDTVTGGSSPYLVIKSSIFLQHLSARFLVTVAVLHARHRNAGRSEYHYPIGSVPSQGTCSITPQEGRALSTEFIITCAGFDSEEKPLHYEFLYSTGSEVAARVVGSETSDETFHLLYYSPEGVTAPLTLPMGRASRSYMVDIHVEVIDGLGASAHAQLQVKVLPPHESELGAELAALQRGNTTSTLDLYLERGDIQSATKAISALAAILNEQEEEEQLGGDGDRGNTGVDTWLQQKSEIRSRLVEKLMQVRVLNLDSTKQTSAAITQAISEPAEVTPKTQMLAANSYLEMVNVLKEERQEGTSIDVIEDASRHFYSGASSLLQAAAAQVQTFYNLLENHPDDWEAFWRVEGAVFSNITYPESVALTLTRSSDTVVDLSVPDIDIIEQDPWVPFQLRESRSVTKKVFSILEEVSNTILSSKVPGEPSTIIQAGPMMLTLQLENLREPGVRFFQTADGTWFKIPETAMAEIARKYNRDIISSQVFSVSENPYSWHLSAYDIKTSVIGLSLKDDDGEELIVTDLSSNVEMLIPRGDEGTIRYESMTASSTEHLYLHFNLTDTHSSLHIDIQVANQEMGEDPPKEVFLEAVLRYGFYPTSEEYDLRITLPIPEWDLYSSGYNETLNVTANPYTWFIPENMLYAVGTYYLSVRPLDDSNGASSVSRGINATLGTADKEVIVDINIQIYTARCMYWSPVYEQWFPYGCEVGSLTTASFTHCLCDHLSSFGGSFFVPPNRQVFLVEVEEEPEVVDDSGRTFIILYIVGGVVGLFLVALACAFRADWQFYRKLYGDLEMEKSCYIITIFTGMDLNSGTTAKVFLCLHGKSATSEPIEMASPNNTAFKGSSVDTFFVTVAADVGKVEMITMWHDGQGYSPQWHLSRVLVQDYISGDKAYFLCNHIMKSTNEPVSFKESTASQLVHRHHLFMTAPSYRPLTKHLSVWNMIARSPVSQFSHAQRVASFFAPLFLSMAIVTFLRGFLQPSEEEPTDGSISLSLDMTSIMIGIAAGVVVLPVYYLLIFAFSTIRPRLLIKKSDEAETTPESPPAMPAAERKSKGRRWRPPTKAEEIKVEISETSERRLENLGALSIPEEEKHEKQETTKQAALVGIPRVLSSASFTSEDWSDYDENFEDAQKDLPYNINQNAHLPLDGKPKGVSSPDESINQYTNPSSGSSDEGDSSPETPGPRPLQFPCKKGGGHSRWSLSRHSKKSTLKEAGKVPESQGGAHRGGGNGQHMTRSLNLNWNQNALTEKGFPSPAGGIKNSVKFPGTSRKMRKERELPKNVEDKGIKVVDGVLEGEEKGLGLGGFLIGCGEKNLLPWWTSVILWIVNWILIGGSGVATAFLTLDYTAKKVVNWLVPVAIGSTLNLLLLQPILAFLNAVFRSVFLKPDCLTRASTSFESTAPSFHHKSSPNVDAEKKPEAKSSCLLRSHHLRKLETSTRSKTRVLKSVKKHLPAWLFLALVIYLAHGRRSNNEYYVALTTKNMLINGAEHRTLSFHQVHKVDQFWQWARETLLPGLEPVLNAERSHQHLKLLGTPQLRQLRVNKTLADACRDTVSEKVLLSSSALCSSAYSPLIEDTSQYLGSWQPTDRDISPALQPVGFRFYTQEDLQSAPYGGKYATYHGGGYAADLTGGYEGAVQIVQTLEAGKWIDGYTRAVFVEFLLFNAQVNLTSIVRLVIEVLPTGFQEPAVLVGVVRVGEDADWTSTVYLGCIGLVGLSVYSMMFTEAHCMLRWGRTYYTSLRHLTGLLNFMAAAIAVAVLAYQWIVAGKVTVSKASFGTFINTATLLCYTSMSSGLVVFTAMMKVLFQLHCSERMTLLLQSCEASFLQVLKSLPVFVTVLMAFVFAGWTLYSGHIDSFRSLPNTAVAIINFFLGGLPIEANQQKTFPIFLIVLLAFVGFISLLTFTVVILQTYKSARFHKILSHFVDTGCLTRDVRTLKSRFLVQRTHRKMEVRRHIVLRQSRYLRNRQPVFVPTLAMSQIEERVERLLQRSEEDNEVLFADPRVLVRTVVREYALLKALKKTGSVE</sequence>
<feature type="transmembrane region" description="Helical" evidence="16">
    <location>
        <begin position="4116"/>
        <end position="4139"/>
    </location>
</feature>
<evidence type="ECO:0000256" key="11">
    <source>
        <dbReference type="ARBA" id="ARBA00023180"/>
    </source>
</evidence>
<keyword evidence="7 16" id="KW-1133">Transmembrane helix</keyword>
<evidence type="ECO:0000256" key="13">
    <source>
        <dbReference type="PIRSR" id="PIRSR603915-2"/>
    </source>
</evidence>
<evidence type="ECO:0000256" key="5">
    <source>
        <dbReference type="ARBA" id="ARBA00022692"/>
    </source>
</evidence>
<evidence type="ECO:0000256" key="12">
    <source>
        <dbReference type="ARBA" id="ARBA00023273"/>
    </source>
</evidence>
<dbReference type="GO" id="GO:0005929">
    <property type="term" value="C:cilium"/>
    <property type="evidence" value="ECO:0007669"/>
    <property type="project" value="UniProtKB-SubCell"/>
</dbReference>
<dbReference type="InterPro" id="IPR046338">
    <property type="entry name" value="GAIN_dom_sf"/>
</dbReference>
<feature type="region of interest" description="Disordered" evidence="15">
    <location>
        <begin position="3472"/>
        <end position="3567"/>
    </location>
</feature>
<name>A0A8B7Y7K5_ACAPL</name>
<evidence type="ECO:0000313" key="23">
    <source>
        <dbReference type="Proteomes" id="UP000694845"/>
    </source>
</evidence>
<feature type="domain" description="REJ" evidence="21">
    <location>
        <begin position="2021"/>
        <end position="2625"/>
    </location>
</feature>
<dbReference type="GO" id="GO:0005261">
    <property type="term" value="F:monoatomic cation channel activity"/>
    <property type="evidence" value="ECO:0007669"/>
    <property type="project" value="TreeGrafter"/>
</dbReference>
<keyword evidence="12" id="KW-0966">Cell projection</keyword>
<evidence type="ECO:0000256" key="10">
    <source>
        <dbReference type="ARBA" id="ARBA00023157"/>
    </source>
</evidence>
<dbReference type="SUPFAM" id="SSF49299">
    <property type="entry name" value="PKD domain"/>
    <property type="match status" value="12"/>
</dbReference>
<dbReference type="Gene3D" id="2.60.60.20">
    <property type="entry name" value="PLAT/LH2 domain"/>
    <property type="match status" value="1"/>
</dbReference>
<feature type="disulfide bond" evidence="13">
    <location>
        <begin position="3881"/>
        <end position="3897"/>
    </location>
</feature>
<dbReference type="Pfam" id="PF01822">
    <property type="entry name" value="WSC"/>
    <property type="match status" value="1"/>
</dbReference>
<feature type="transmembrane region" description="Helical" evidence="16">
    <location>
        <begin position="4216"/>
        <end position="4240"/>
    </location>
</feature>
<dbReference type="SMART" id="SM00308">
    <property type="entry name" value="LH2"/>
    <property type="match status" value="1"/>
</dbReference>
<keyword evidence="4" id="KW-1003">Cell membrane</keyword>